<keyword evidence="1" id="KW-1133">Transmembrane helix</keyword>
<accession>A0ABV3END7</accession>
<evidence type="ECO:0000256" key="1">
    <source>
        <dbReference type="SAM" id="Phobius"/>
    </source>
</evidence>
<gene>
    <name evidence="2" type="ORF">AB0D95_10620</name>
</gene>
<comment type="caution">
    <text evidence="2">The sequence shown here is derived from an EMBL/GenBank/DDBJ whole genome shotgun (WGS) entry which is preliminary data.</text>
</comment>
<dbReference type="RefSeq" id="WP_359271096.1">
    <property type="nucleotide sequence ID" value="NZ_JBEZNA010000018.1"/>
</dbReference>
<keyword evidence="1" id="KW-0472">Membrane</keyword>
<dbReference type="Proteomes" id="UP001551584">
    <property type="component" value="Unassembled WGS sequence"/>
</dbReference>
<sequence length="228" mass="22242">MDMSGTPLRAARAVLFTALAVTVGTASHVLLSGAPLPVSTVAAVCAVVFVAAYALAGRERRFGPIAALLVPLELAADTVFTAGQHACYGAAGGPVAGPLHSVGLDLLCGGTPVGGPLARAAGAPEGAAALLAASGPGTAWALLACHVGVGLLAAAWLSRGEQALAQVLRAVAATTFRPLLVAFATVSARAVPVPRTAAGAAPAAAPRIRYLVRSLGLRGPPSPSAAAA</sequence>
<evidence type="ECO:0000313" key="3">
    <source>
        <dbReference type="Proteomes" id="UP001551584"/>
    </source>
</evidence>
<dbReference type="EMBL" id="JBEZNA010000018">
    <property type="protein sequence ID" value="MEU9577704.1"/>
    <property type="molecule type" value="Genomic_DNA"/>
</dbReference>
<keyword evidence="3" id="KW-1185">Reference proteome</keyword>
<proteinExistence type="predicted"/>
<organism evidence="2 3">
    <name type="scientific">Streptomyces chilikensis</name>
    <dbReference type="NCBI Taxonomy" id="1194079"/>
    <lineage>
        <taxon>Bacteria</taxon>
        <taxon>Bacillati</taxon>
        <taxon>Actinomycetota</taxon>
        <taxon>Actinomycetes</taxon>
        <taxon>Kitasatosporales</taxon>
        <taxon>Streptomycetaceae</taxon>
        <taxon>Streptomyces</taxon>
    </lineage>
</organism>
<reference evidence="2 3" key="1">
    <citation type="submission" date="2024-06" db="EMBL/GenBank/DDBJ databases">
        <title>The Natural Products Discovery Center: Release of the First 8490 Sequenced Strains for Exploring Actinobacteria Biosynthetic Diversity.</title>
        <authorList>
            <person name="Kalkreuter E."/>
            <person name="Kautsar S.A."/>
            <person name="Yang D."/>
            <person name="Bader C.D."/>
            <person name="Teijaro C.N."/>
            <person name="Fluegel L."/>
            <person name="Davis C.M."/>
            <person name="Simpson J.R."/>
            <person name="Lauterbach L."/>
            <person name="Steele A.D."/>
            <person name="Gui C."/>
            <person name="Meng S."/>
            <person name="Li G."/>
            <person name="Viehrig K."/>
            <person name="Ye F."/>
            <person name="Su P."/>
            <person name="Kiefer A.F."/>
            <person name="Nichols A."/>
            <person name="Cepeda A.J."/>
            <person name="Yan W."/>
            <person name="Fan B."/>
            <person name="Jiang Y."/>
            <person name="Adhikari A."/>
            <person name="Zheng C.-J."/>
            <person name="Schuster L."/>
            <person name="Cowan T.M."/>
            <person name="Smanski M.J."/>
            <person name="Chevrette M.G."/>
            <person name="De Carvalho L.P.S."/>
            <person name="Shen B."/>
        </authorList>
    </citation>
    <scope>NUCLEOTIDE SEQUENCE [LARGE SCALE GENOMIC DNA]</scope>
    <source>
        <strain evidence="2 3">NPDC048117</strain>
    </source>
</reference>
<keyword evidence="1" id="KW-0812">Transmembrane</keyword>
<feature type="transmembrane region" description="Helical" evidence="1">
    <location>
        <begin position="36"/>
        <end position="56"/>
    </location>
</feature>
<protein>
    <recommendedName>
        <fullName evidence="4">Integral membrane protein</fullName>
    </recommendedName>
</protein>
<evidence type="ECO:0008006" key="4">
    <source>
        <dbReference type="Google" id="ProtNLM"/>
    </source>
</evidence>
<evidence type="ECO:0000313" key="2">
    <source>
        <dbReference type="EMBL" id="MEU9577704.1"/>
    </source>
</evidence>
<name>A0ABV3END7_9ACTN</name>